<feature type="transmembrane region" description="Helical" evidence="2">
    <location>
        <begin position="79"/>
        <end position="98"/>
    </location>
</feature>
<keyword evidence="4" id="KW-1185">Reference proteome</keyword>
<keyword evidence="2" id="KW-1133">Transmembrane helix</keyword>
<feature type="transmembrane region" description="Helical" evidence="2">
    <location>
        <begin position="521"/>
        <end position="542"/>
    </location>
</feature>
<dbReference type="EMBL" id="BOOU01000052">
    <property type="protein sequence ID" value="GII78693.1"/>
    <property type="molecule type" value="Genomic_DNA"/>
</dbReference>
<evidence type="ECO:0000256" key="2">
    <source>
        <dbReference type="SAM" id="Phobius"/>
    </source>
</evidence>
<feature type="transmembrane region" description="Helical" evidence="2">
    <location>
        <begin position="204"/>
        <end position="225"/>
    </location>
</feature>
<keyword evidence="2" id="KW-0472">Membrane</keyword>
<evidence type="ECO:0000313" key="3">
    <source>
        <dbReference type="EMBL" id="GII78693.1"/>
    </source>
</evidence>
<feature type="transmembrane region" description="Helical" evidence="2">
    <location>
        <begin position="54"/>
        <end position="73"/>
    </location>
</feature>
<feature type="region of interest" description="Disordered" evidence="1">
    <location>
        <begin position="580"/>
        <end position="600"/>
    </location>
</feature>
<feature type="transmembrane region" description="Helical" evidence="2">
    <location>
        <begin position="28"/>
        <end position="47"/>
    </location>
</feature>
<dbReference type="Proteomes" id="UP000655287">
    <property type="component" value="Unassembled WGS sequence"/>
</dbReference>
<comment type="caution">
    <text evidence="3">The sequence shown here is derived from an EMBL/GenBank/DDBJ whole genome shotgun (WGS) entry which is preliminary data.</text>
</comment>
<name>A0A919R3M0_9ACTN</name>
<dbReference type="RefSeq" id="WP_203987607.1">
    <property type="nucleotide sequence ID" value="NZ_BOOU01000052.1"/>
</dbReference>
<keyword evidence="2" id="KW-0812">Transmembrane</keyword>
<feature type="transmembrane region" description="Helical" evidence="2">
    <location>
        <begin position="486"/>
        <end position="509"/>
    </location>
</feature>
<evidence type="ECO:0000256" key="1">
    <source>
        <dbReference type="SAM" id="MobiDB-lite"/>
    </source>
</evidence>
<feature type="transmembrane region" description="Helical" evidence="2">
    <location>
        <begin position="272"/>
        <end position="291"/>
    </location>
</feature>
<feature type="transmembrane region" description="Helical" evidence="2">
    <location>
        <begin position="549"/>
        <end position="569"/>
    </location>
</feature>
<gene>
    <name evidence="3" type="ORF">Sru01_36750</name>
</gene>
<dbReference type="AlphaFoldDB" id="A0A919R3M0"/>
<feature type="transmembrane region" description="Helical" evidence="2">
    <location>
        <begin position="119"/>
        <end position="139"/>
    </location>
</feature>
<protein>
    <submittedName>
        <fullName evidence="3">Uncharacterized protein</fullName>
    </submittedName>
</protein>
<feature type="transmembrane region" description="Helical" evidence="2">
    <location>
        <begin position="455"/>
        <end position="474"/>
    </location>
</feature>
<accession>A0A919R3M0</accession>
<feature type="transmembrane region" description="Helical" evidence="2">
    <location>
        <begin position="391"/>
        <end position="417"/>
    </location>
</feature>
<organism evidence="3 4">
    <name type="scientific">Sphaerisporangium rufum</name>
    <dbReference type="NCBI Taxonomy" id="1381558"/>
    <lineage>
        <taxon>Bacteria</taxon>
        <taxon>Bacillati</taxon>
        <taxon>Actinomycetota</taxon>
        <taxon>Actinomycetes</taxon>
        <taxon>Streptosporangiales</taxon>
        <taxon>Streptosporangiaceae</taxon>
        <taxon>Sphaerisporangium</taxon>
    </lineage>
</organism>
<feature type="transmembrane region" description="Helical" evidence="2">
    <location>
        <begin position="344"/>
        <end position="365"/>
    </location>
</feature>
<proteinExistence type="predicted"/>
<feature type="transmembrane region" description="Helical" evidence="2">
    <location>
        <begin position="232"/>
        <end position="252"/>
    </location>
</feature>
<feature type="transmembrane region" description="Helical" evidence="2">
    <location>
        <begin position="429"/>
        <end position="449"/>
    </location>
</feature>
<feature type="transmembrane region" description="Helical" evidence="2">
    <location>
        <begin position="298"/>
        <end position="314"/>
    </location>
</feature>
<sequence>MPGVTALGGTVAVLLRHGTPVHDMALFSGYVVLYLALPGTLLARALYPGRRTRAEDAALGLAIGHAAELLVYLPARALGAPRLILIWPAATVLAFLAVPRLRRHWRGGPRPAVPGWWPYWPAAIMIVLLLTSATGYFGATPLAWPALARIPTDVPFHLALAGELRHHLPPGMPGVAGEPLSYHWFAHAHLAAASWATGVEPLVLLTRLDALPMVAALLVLLAATARRIVGTWTGAGAALLGAVFIGTPGMYLTTRMIFGWGGIPGEAWTSPTQTYAALLFAPAFLILLDLLDGRRSGARPWLLLGALLVAVMGAKSTFLPVLLAGLLAVLAAAALAGRGTHRPALVAAGLCAALLLFAHLVLFGGGRQGIVPALFSFVTETPEKLGGRPPLAGLAASGGLGALFLLCCALTCCGAAGLIGDRRELARPVVPLVLGMAGAGYACLLLVTHPGASQYFFLFSAYPYLAILCVHGVRRRCLRSGTPRRQAGCALAAGPLLVLAIAAACRVRVPLPAGSSGYLVFLPYLLLCLAIAAGGLAVTLAAGPRRAAALTLACCAGAGLLGCLPGRLLTFAAGRTADRAPAVPPGTRPPADPVPPGAAPAARWLRDHSAPGDLVATNTHCRWGHENPCQSNQFWLSGLAERRMLLEGWAYSPTGITGWRPGRPYNGDPFWDRRLLAVNDAATVAGSAAALAELRDRHGVRWLLVDERRTAPGAPLAEHARLSFRTGGYAVYRLRPAR</sequence>
<feature type="compositionally biased region" description="Pro residues" evidence="1">
    <location>
        <begin position="582"/>
        <end position="598"/>
    </location>
</feature>
<reference evidence="3" key="1">
    <citation type="submission" date="2021-01" db="EMBL/GenBank/DDBJ databases">
        <title>Whole genome shotgun sequence of Sphaerisporangium rufum NBRC 109079.</title>
        <authorList>
            <person name="Komaki H."/>
            <person name="Tamura T."/>
        </authorList>
    </citation>
    <scope>NUCLEOTIDE SEQUENCE</scope>
    <source>
        <strain evidence="3">NBRC 109079</strain>
    </source>
</reference>
<evidence type="ECO:0000313" key="4">
    <source>
        <dbReference type="Proteomes" id="UP000655287"/>
    </source>
</evidence>
<feature type="transmembrane region" description="Helical" evidence="2">
    <location>
        <begin position="320"/>
        <end position="337"/>
    </location>
</feature>